<protein>
    <submittedName>
        <fullName evidence="1">Uncharacterized protein</fullName>
    </submittedName>
</protein>
<evidence type="ECO:0000313" key="1">
    <source>
        <dbReference type="EMBL" id="GGO92357.1"/>
    </source>
</evidence>
<keyword evidence="2" id="KW-1185">Reference proteome</keyword>
<gene>
    <name evidence="1" type="ORF">GCM10012280_42350</name>
</gene>
<organism evidence="1 2">
    <name type="scientific">Wenjunlia tyrosinilytica</name>
    <dbReference type="NCBI Taxonomy" id="1544741"/>
    <lineage>
        <taxon>Bacteria</taxon>
        <taxon>Bacillati</taxon>
        <taxon>Actinomycetota</taxon>
        <taxon>Actinomycetes</taxon>
        <taxon>Kitasatosporales</taxon>
        <taxon>Streptomycetaceae</taxon>
        <taxon>Wenjunlia</taxon>
    </lineage>
</organism>
<comment type="caution">
    <text evidence="1">The sequence shown here is derived from an EMBL/GenBank/DDBJ whole genome shotgun (WGS) entry which is preliminary data.</text>
</comment>
<evidence type="ECO:0000313" key="2">
    <source>
        <dbReference type="Proteomes" id="UP000641932"/>
    </source>
</evidence>
<dbReference type="EMBL" id="BMMS01000018">
    <property type="protein sequence ID" value="GGO92357.1"/>
    <property type="molecule type" value="Genomic_DNA"/>
</dbReference>
<sequence length="392" mass="41914">MTTVVFIHGTGVRELRYGQALDRIRRGLSRHRPDLTVSPCYWGGTLGSRLGADGRSVPGLGPADDFSEQDRERARWAMLYDRPLYELELLEVAGGRPPRMTPGGREPGAELAERLEACAEQPEVRGAFEAAGLDEGPSPAVAAVAGSRACRAALARLEEDTAAVRGMLARAVTAQALAQVDGGPGTVDPGARDAVVGALLDALGGDEYGIGEVGAKVLRTAGALALQFGGDRLVVNRRGDWTEERHPLAGDVMAYLARGGGIRDFIAERVRAVEGPVALLAHSLGGVAAVDLLVQQELPQVELLVTVGSQAPFLYELDALPCLPFPTALPARFPRWVNVFDRRDLLSYLARPVFPGRAEDVEVDNGQPVTTAHSGYWNNESIYRLLASEVRA</sequence>
<dbReference type="AlphaFoldDB" id="A0A917ZVH6"/>
<reference evidence="1" key="1">
    <citation type="journal article" date="2014" name="Int. J. Syst. Evol. Microbiol.">
        <title>Complete genome sequence of Corynebacterium casei LMG S-19264T (=DSM 44701T), isolated from a smear-ripened cheese.</title>
        <authorList>
            <consortium name="US DOE Joint Genome Institute (JGI-PGF)"/>
            <person name="Walter F."/>
            <person name="Albersmeier A."/>
            <person name="Kalinowski J."/>
            <person name="Ruckert C."/>
        </authorList>
    </citation>
    <scope>NUCLEOTIDE SEQUENCE</scope>
    <source>
        <strain evidence="1">CGMCC 4.7201</strain>
    </source>
</reference>
<proteinExistence type="predicted"/>
<accession>A0A917ZVH6</accession>
<dbReference type="InterPro" id="IPR029058">
    <property type="entry name" value="AB_hydrolase_fold"/>
</dbReference>
<dbReference type="Gene3D" id="3.40.50.1820">
    <property type="entry name" value="alpha/beta hydrolase"/>
    <property type="match status" value="1"/>
</dbReference>
<dbReference type="Proteomes" id="UP000641932">
    <property type="component" value="Unassembled WGS sequence"/>
</dbReference>
<dbReference type="SUPFAM" id="SSF53474">
    <property type="entry name" value="alpha/beta-Hydrolases"/>
    <property type="match status" value="1"/>
</dbReference>
<name>A0A917ZVH6_9ACTN</name>
<reference evidence="1" key="2">
    <citation type="submission" date="2020-09" db="EMBL/GenBank/DDBJ databases">
        <authorList>
            <person name="Sun Q."/>
            <person name="Zhou Y."/>
        </authorList>
    </citation>
    <scope>NUCLEOTIDE SEQUENCE</scope>
    <source>
        <strain evidence="1">CGMCC 4.7201</strain>
    </source>
</reference>
<dbReference type="RefSeq" id="WP_189133328.1">
    <property type="nucleotide sequence ID" value="NZ_BMMS01000018.1"/>
</dbReference>